<protein>
    <submittedName>
        <fullName evidence="1">Uncharacterized protein</fullName>
    </submittedName>
</protein>
<evidence type="ECO:0000313" key="1">
    <source>
        <dbReference type="EMBL" id="KAF5934242.1"/>
    </source>
</evidence>
<gene>
    <name evidence="1" type="ORF">HYC85_030413</name>
</gene>
<evidence type="ECO:0000313" key="2">
    <source>
        <dbReference type="Proteomes" id="UP000593564"/>
    </source>
</evidence>
<dbReference type="Proteomes" id="UP000593564">
    <property type="component" value="Unassembled WGS sequence"/>
</dbReference>
<organism evidence="1 2">
    <name type="scientific">Camellia sinensis</name>
    <name type="common">Tea plant</name>
    <name type="synonym">Thea sinensis</name>
    <dbReference type="NCBI Taxonomy" id="4442"/>
    <lineage>
        <taxon>Eukaryota</taxon>
        <taxon>Viridiplantae</taxon>
        <taxon>Streptophyta</taxon>
        <taxon>Embryophyta</taxon>
        <taxon>Tracheophyta</taxon>
        <taxon>Spermatophyta</taxon>
        <taxon>Magnoliopsida</taxon>
        <taxon>eudicotyledons</taxon>
        <taxon>Gunneridae</taxon>
        <taxon>Pentapetalae</taxon>
        <taxon>asterids</taxon>
        <taxon>Ericales</taxon>
        <taxon>Theaceae</taxon>
        <taxon>Camellia</taxon>
    </lineage>
</organism>
<proteinExistence type="predicted"/>
<reference evidence="2" key="1">
    <citation type="journal article" date="2020" name="Nat. Commun.">
        <title>Genome assembly of wild tea tree DASZ reveals pedigree and selection history of tea varieties.</title>
        <authorList>
            <person name="Zhang W."/>
            <person name="Zhang Y."/>
            <person name="Qiu H."/>
            <person name="Guo Y."/>
            <person name="Wan H."/>
            <person name="Zhang X."/>
            <person name="Scossa F."/>
            <person name="Alseekh S."/>
            <person name="Zhang Q."/>
            <person name="Wang P."/>
            <person name="Xu L."/>
            <person name="Schmidt M.H."/>
            <person name="Jia X."/>
            <person name="Li D."/>
            <person name="Zhu A."/>
            <person name="Guo F."/>
            <person name="Chen W."/>
            <person name="Ni D."/>
            <person name="Usadel B."/>
            <person name="Fernie A.R."/>
            <person name="Wen W."/>
        </authorList>
    </citation>
    <scope>NUCLEOTIDE SEQUENCE [LARGE SCALE GENOMIC DNA]</scope>
    <source>
        <strain evidence="2">cv. G240</strain>
    </source>
</reference>
<dbReference type="EMBL" id="JACBKZ010000014">
    <property type="protein sequence ID" value="KAF5934242.1"/>
    <property type="molecule type" value="Genomic_DNA"/>
</dbReference>
<reference evidence="1 2" key="2">
    <citation type="submission" date="2020-07" db="EMBL/GenBank/DDBJ databases">
        <title>Genome assembly of wild tea tree DASZ reveals pedigree and selection history of tea varieties.</title>
        <authorList>
            <person name="Zhang W."/>
        </authorList>
    </citation>
    <scope>NUCLEOTIDE SEQUENCE [LARGE SCALE GENOMIC DNA]</scope>
    <source>
        <strain evidence="2">cv. G240</strain>
        <tissue evidence="1">Leaf</tissue>
    </source>
</reference>
<name>A0A7J7G0T9_CAMSI</name>
<sequence>MEVTVKKRRQRIIEERKRIVREKSVEFIFDFDTDLHKIQSARRPHTCERKERKK</sequence>
<dbReference type="AlphaFoldDB" id="A0A7J7G0T9"/>
<accession>A0A7J7G0T9</accession>
<comment type="caution">
    <text evidence="1">The sequence shown here is derived from an EMBL/GenBank/DDBJ whole genome shotgun (WGS) entry which is preliminary data.</text>
</comment>
<keyword evidence="2" id="KW-1185">Reference proteome</keyword>